<dbReference type="EMBL" id="DVOT01000042">
    <property type="protein sequence ID" value="HIV26772.1"/>
    <property type="molecule type" value="Genomic_DNA"/>
</dbReference>
<organism evidence="2 3">
    <name type="scientific">Candidatus Ornithocaccomicrobium faecavium</name>
    <dbReference type="NCBI Taxonomy" id="2840890"/>
    <lineage>
        <taxon>Bacteria</taxon>
        <taxon>Bacillati</taxon>
        <taxon>Bacillota</taxon>
        <taxon>Clostridia</taxon>
        <taxon>Candidatus Ornithocaccomicrobium</taxon>
    </lineage>
</organism>
<proteinExistence type="predicted"/>
<name>A0A9D1TCH6_9FIRM</name>
<dbReference type="AlphaFoldDB" id="A0A9D1TCH6"/>
<reference evidence="2" key="2">
    <citation type="journal article" date="2021" name="PeerJ">
        <title>Extensive microbial diversity within the chicken gut microbiome revealed by metagenomics and culture.</title>
        <authorList>
            <person name="Gilroy R."/>
            <person name="Ravi A."/>
            <person name="Getino M."/>
            <person name="Pursley I."/>
            <person name="Horton D.L."/>
            <person name="Alikhan N.F."/>
            <person name="Baker D."/>
            <person name="Gharbi K."/>
            <person name="Hall N."/>
            <person name="Watson M."/>
            <person name="Adriaenssens E.M."/>
            <person name="Foster-Nyarko E."/>
            <person name="Jarju S."/>
            <person name="Secka A."/>
            <person name="Antonio M."/>
            <person name="Oren A."/>
            <person name="Chaudhuri R.R."/>
            <person name="La Ragione R."/>
            <person name="Hildebrand F."/>
            <person name="Pallen M.J."/>
        </authorList>
    </citation>
    <scope>NUCLEOTIDE SEQUENCE</scope>
    <source>
        <strain evidence="2">CHK183-6373</strain>
    </source>
</reference>
<dbReference type="SMART" id="SM01040">
    <property type="entry name" value="Bro-N"/>
    <property type="match status" value="1"/>
</dbReference>
<evidence type="ECO:0000259" key="1">
    <source>
        <dbReference type="PROSITE" id="PS51750"/>
    </source>
</evidence>
<evidence type="ECO:0000313" key="2">
    <source>
        <dbReference type="EMBL" id="HIV26772.1"/>
    </source>
</evidence>
<comment type="caution">
    <text evidence="2">The sequence shown here is derived from an EMBL/GenBank/DDBJ whole genome shotgun (WGS) entry which is preliminary data.</text>
</comment>
<reference evidence="2" key="1">
    <citation type="submission" date="2020-10" db="EMBL/GenBank/DDBJ databases">
        <authorList>
            <person name="Gilroy R."/>
        </authorList>
    </citation>
    <scope>NUCLEOTIDE SEQUENCE</scope>
    <source>
        <strain evidence="2">CHK183-6373</strain>
    </source>
</reference>
<accession>A0A9D1TCH6</accession>
<dbReference type="Proteomes" id="UP000886884">
    <property type="component" value="Unassembled WGS sequence"/>
</dbReference>
<sequence length="204" mass="23549">MSEIALFEQKEIRRVWQDEEWYFSVSDVVKALTDSTDPKQYIKKMRARDPELSNNWGTICTPVQMIAADGKQRKIQAANSEGLLRIIQSIPSPKAEPFKRWLAAIGAERIREIADPEIAALRAQDLYRKKGYPIKFLKTSVVLRNCRLAKNPRGERERAEALSRFNRPRRRVRRGRGDFCGGKSHFPEQKSLPCSFRARKSVGF</sequence>
<feature type="domain" description="Bro-N" evidence="1">
    <location>
        <begin position="1"/>
        <end position="114"/>
    </location>
</feature>
<gene>
    <name evidence="2" type="ORF">IAA64_02290</name>
</gene>
<evidence type="ECO:0000313" key="3">
    <source>
        <dbReference type="Proteomes" id="UP000886884"/>
    </source>
</evidence>
<protein>
    <submittedName>
        <fullName evidence="2">Bro-N domain-containing protein</fullName>
    </submittedName>
</protein>
<dbReference type="Pfam" id="PF02498">
    <property type="entry name" value="Bro-N"/>
    <property type="match status" value="1"/>
</dbReference>
<dbReference type="InterPro" id="IPR003497">
    <property type="entry name" value="BRO_N_domain"/>
</dbReference>
<dbReference type="PROSITE" id="PS51750">
    <property type="entry name" value="BRO_N"/>
    <property type="match status" value="1"/>
</dbReference>